<dbReference type="InterPro" id="IPR026983">
    <property type="entry name" value="DHC"/>
</dbReference>
<dbReference type="Proteomes" id="UP000694414">
    <property type="component" value="Unplaced"/>
</dbReference>
<dbReference type="GO" id="GO:0045505">
    <property type="term" value="F:dynein intermediate chain binding"/>
    <property type="evidence" value="ECO:0007669"/>
    <property type="project" value="InterPro"/>
</dbReference>
<reference evidence="2" key="2">
    <citation type="submission" date="2025-09" db="UniProtKB">
        <authorList>
            <consortium name="Ensembl"/>
        </authorList>
    </citation>
    <scope>IDENTIFICATION</scope>
</reference>
<proteinExistence type="predicted"/>
<reference evidence="2" key="1">
    <citation type="submission" date="2025-08" db="UniProtKB">
        <authorList>
            <consortium name="Ensembl"/>
        </authorList>
    </citation>
    <scope>IDENTIFICATION</scope>
</reference>
<feature type="domain" description="Dynein heavy chain C-terminal" evidence="1">
    <location>
        <begin position="2"/>
        <end position="80"/>
    </location>
</feature>
<evidence type="ECO:0000313" key="3">
    <source>
        <dbReference type="Proteomes" id="UP000694414"/>
    </source>
</evidence>
<dbReference type="GO" id="GO:0051959">
    <property type="term" value="F:dynein light intermediate chain binding"/>
    <property type="evidence" value="ECO:0007669"/>
    <property type="project" value="InterPro"/>
</dbReference>
<dbReference type="GO" id="GO:0007018">
    <property type="term" value="P:microtubule-based movement"/>
    <property type="evidence" value="ECO:0007669"/>
    <property type="project" value="InterPro"/>
</dbReference>
<dbReference type="Pfam" id="PF18199">
    <property type="entry name" value="Dynein_C"/>
    <property type="match status" value="1"/>
</dbReference>
<evidence type="ECO:0000313" key="2">
    <source>
        <dbReference type="Ensembl" id="ENSPSMP00000007407.1"/>
    </source>
</evidence>
<organism evidence="2 3">
    <name type="scientific">Prolemur simus</name>
    <name type="common">Greater bamboo lemur</name>
    <name type="synonym">Hapalemur simus</name>
    <dbReference type="NCBI Taxonomy" id="1328070"/>
    <lineage>
        <taxon>Eukaryota</taxon>
        <taxon>Metazoa</taxon>
        <taxon>Chordata</taxon>
        <taxon>Craniata</taxon>
        <taxon>Vertebrata</taxon>
        <taxon>Euteleostomi</taxon>
        <taxon>Mammalia</taxon>
        <taxon>Eutheria</taxon>
        <taxon>Euarchontoglires</taxon>
        <taxon>Primates</taxon>
        <taxon>Strepsirrhini</taxon>
        <taxon>Lemuriformes</taxon>
        <taxon>Lemuridae</taxon>
        <taxon>Prolemur</taxon>
    </lineage>
</organism>
<dbReference type="InterPro" id="IPR043160">
    <property type="entry name" value="Dynein_C_barrel"/>
</dbReference>
<dbReference type="Ensembl" id="ENSPSMT00000008717.1">
    <property type="protein sequence ID" value="ENSPSMP00000007407.1"/>
    <property type="gene ID" value="ENSPSMG00000005507.1"/>
</dbReference>
<dbReference type="PANTHER" id="PTHR22878">
    <property type="entry name" value="DYNEIN HEAVY CHAIN 6, AXONEMAL-LIKE-RELATED"/>
    <property type="match status" value="1"/>
</dbReference>
<evidence type="ECO:0000259" key="1">
    <source>
        <dbReference type="Pfam" id="PF18199"/>
    </source>
</evidence>
<dbReference type="AlphaFoldDB" id="A0A8C8YQG5"/>
<name>A0A8C8YQG5_PROSS</name>
<accession>A0A8C8YQG5</accession>
<dbReference type="InterPro" id="IPR041228">
    <property type="entry name" value="Dynein_C"/>
</dbReference>
<dbReference type="PANTHER" id="PTHR22878:SF64">
    <property type="entry name" value="DYNEIN AXONEMAL HEAVY CHAIN 14"/>
    <property type="match status" value="1"/>
</dbReference>
<keyword evidence="3" id="KW-1185">Reference proteome</keyword>
<dbReference type="GO" id="GO:0030286">
    <property type="term" value="C:dynein complex"/>
    <property type="evidence" value="ECO:0007669"/>
    <property type="project" value="InterPro"/>
</dbReference>
<dbReference type="GeneTree" id="ENSGT00940000160505"/>
<protein>
    <recommendedName>
        <fullName evidence="1">Dynein heavy chain C-terminal domain-containing protein</fullName>
    </recommendedName>
</protein>
<dbReference type="Gene3D" id="3.10.490.20">
    <property type="match status" value="1"/>
</dbReference>
<sequence length="84" mass="9381">MCCDFPIIYSMPTKISTKTPDASKQTDSDLCIFECPVYQTPERSRILATTGLSTNCLTSVHLATKKPPSHWITMQVALLCENEK</sequence>